<dbReference type="Pfam" id="PF13365">
    <property type="entry name" value="Trypsin_2"/>
    <property type="match status" value="1"/>
</dbReference>
<dbReference type="PRINTS" id="PR00834">
    <property type="entry name" value="PROTEASES2C"/>
</dbReference>
<dbReference type="Proteomes" id="UP000199518">
    <property type="component" value="Unassembled WGS sequence"/>
</dbReference>
<name>A0A1I3AZL9_9PLAN</name>
<keyword evidence="2 5" id="KW-0645">Protease</keyword>
<sequence length="473" mass="49019">MFSLPSLAAEKPPLGDLQTALIPLISRSAAACVAVYQAPLSPDANAAVDQLNGWASQQPGVPLPLQLGCGTILEVDPPQRRLTILTLASLATPNATTVIRFPEGTTLAARILASDPVSNLAVVEVTVPELFDFTDVRRLAVGSMHREPAGTLIVALGDPLAITREHAAAAKLGIISRWGRDIGSVVSAPFPAPPALPQFRIDTLPDPGVGGGPIVDLHGTMIGVSLNDPASVQGQGTAAIPLTPAFLQIVTGLQAGYEIEYGFLGITVVPAPAEALLHIPEQHRQGGGVLVTYVPPPSPSATAELHAGDIITEANGHPVRNQAALDAIAGLQPPGTEIELSTFRPNSATPRNIKVKLAKHPVESKSRVVTAPRQPLWRGVRVGFPAPLIVTTGGPLTLLFLDGVTVTDVVADSAAAIAGIKSGDQIIKVGEQPIDSPQAFYDAVASWSASAPLTLVGRGEVVIPEPEADAPNR</sequence>
<dbReference type="InterPro" id="IPR001940">
    <property type="entry name" value="Peptidase_S1C"/>
</dbReference>
<dbReference type="InterPro" id="IPR041489">
    <property type="entry name" value="PDZ_6"/>
</dbReference>
<dbReference type="Gene3D" id="2.40.10.120">
    <property type="match status" value="1"/>
</dbReference>
<dbReference type="GO" id="GO:0004252">
    <property type="term" value="F:serine-type endopeptidase activity"/>
    <property type="evidence" value="ECO:0007669"/>
    <property type="project" value="InterPro"/>
</dbReference>
<dbReference type="Pfam" id="PF17820">
    <property type="entry name" value="PDZ_6"/>
    <property type="match status" value="1"/>
</dbReference>
<keyword evidence="6" id="KW-1185">Reference proteome</keyword>
<dbReference type="SUPFAM" id="SSF50156">
    <property type="entry name" value="PDZ domain-like"/>
    <property type="match status" value="2"/>
</dbReference>
<evidence type="ECO:0000256" key="1">
    <source>
        <dbReference type="ARBA" id="ARBA00010541"/>
    </source>
</evidence>
<evidence type="ECO:0000256" key="3">
    <source>
        <dbReference type="ARBA" id="ARBA00022801"/>
    </source>
</evidence>
<dbReference type="PANTHER" id="PTHR22939:SF129">
    <property type="entry name" value="SERINE PROTEASE HTRA2, MITOCHONDRIAL"/>
    <property type="match status" value="1"/>
</dbReference>
<accession>A0A1I3AZL9</accession>
<dbReference type="Gene3D" id="2.30.42.10">
    <property type="match status" value="2"/>
</dbReference>
<dbReference type="AlphaFoldDB" id="A0A1I3AZL9"/>
<evidence type="ECO:0000256" key="2">
    <source>
        <dbReference type="ARBA" id="ARBA00022670"/>
    </source>
</evidence>
<dbReference type="Pfam" id="PF00595">
    <property type="entry name" value="PDZ"/>
    <property type="match status" value="1"/>
</dbReference>
<dbReference type="SUPFAM" id="SSF50494">
    <property type="entry name" value="Trypsin-like serine proteases"/>
    <property type="match status" value="1"/>
</dbReference>
<dbReference type="InterPro" id="IPR036034">
    <property type="entry name" value="PDZ_sf"/>
</dbReference>
<dbReference type="STRING" id="1576369.SAMN05421753_101142"/>
<organism evidence="5 6">
    <name type="scientific">Planctomicrobium piriforme</name>
    <dbReference type="NCBI Taxonomy" id="1576369"/>
    <lineage>
        <taxon>Bacteria</taxon>
        <taxon>Pseudomonadati</taxon>
        <taxon>Planctomycetota</taxon>
        <taxon>Planctomycetia</taxon>
        <taxon>Planctomycetales</taxon>
        <taxon>Planctomycetaceae</taxon>
        <taxon>Planctomicrobium</taxon>
    </lineage>
</organism>
<gene>
    <name evidence="5" type="ORF">SAMN05421753_101142</name>
</gene>
<dbReference type="OrthoDB" id="208231at2"/>
<dbReference type="GO" id="GO:0006508">
    <property type="term" value="P:proteolysis"/>
    <property type="evidence" value="ECO:0007669"/>
    <property type="project" value="UniProtKB-KW"/>
</dbReference>
<protein>
    <submittedName>
        <fullName evidence="5">Serine protease, S1-C subfamily, contains C-terminal PDZ domain</fullName>
    </submittedName>
</protein>
<keyword evidence="3" id="KW-0378">Hydrolase</keyword>
<dbReference type="InterPro" id="IPR001478">
    <property type="entry name" value="PDZ"/>
</dbReference>
<dbReference type="SMART" id="SM00228">
    <property type="entry name" value="PDZ"/>
    <property type="match status" value="2"/>
</dbReference>
<dbReference type="EMBL" id="FOQD01000001">
    <property type="protein sequence ID" value="SFH55493.1"/>
    <property type="molecule type" value="Genomic_DNA"/>
</dbReference>
<dbReference type="PROSITE" id="PS50106">
    <property type="entry name" value="PDZ"/>
    <property type="match status" value="1"/>
</dbReference>
<proteinExistence type="inferred from homology"/>
<comment type="similarity">
    <text evidence="1">Belongs to the peptidase S1C family.</text>
</comment>
<evidence type="ECO:0000313" key="5">
    <source>
        <dbReference type="EMBL" id="SFH55493.1"/>
    </source>
</evidence>
<reference evidence="6" key="1">
    <citation type="submission" date="2016-10" db="EMBL/GenBank/DDBJ databases">
        <authorList>
            <person name="Varghese N."/>
            <person name="Submissions S."/>
        </authorList>
    </citation>
    <scope>NUCLEOTIDE SEQUENCE [LARGE SCALE GENOMIC DNA]</scope>
    <source>
        <strain evidence="6">DSM 26348</strain>
    </source>
</reference>
<evidence type="ECO:0000313" key="6">
    <source>
        <dbReference type="Proteomes" id="UP000199518"/>
    </source>
</evidence>
<dbReference type="PANTHER" id="PTHR22939">
    <property type="entry name" value="SERINE PROTEASE FAMILY S1C HTRA-RELATED"/>
    <property type="match status" value="1"/>
</dbReference>
<evidence type="ECO:0000259" key="4">
    <source>
        <dbReference type="PROSITE" id="PS50106"/>
    </source>
</evidence>
<feature type="domain" description="PDZ" evidence="4">
    <location>
        <begin position="262"/>
        <end position="346"/>
    </location>
</feature>
<dbReference type="InterPro" id="IPR009003">
    <property type="entry name" value="Peptidase_S1_PA"/>
</dbReference>